<dbReference type="EMBL" id="MU267665">
    <property type="protein sequence ID" value="KAH7911873.1"/>
    <property type="molecule type" value="Genomic_DNA"/>
</dbReference>
<keyword evidence="2" id="KW-1185">Reference proteome</keyword>
<evidence type="ECO:0000313" key="1">
    <source>
        <dbReference type="EMBL" id="KAH7911873.1"/>
    </source>
</evidence>
<evidence type="ECO:0000313" key="2">
    <source>
        <dbReference type="Proteomes" id="UP000790377"/>
    </source>
</evidence>
<gene>
    <name evidence="1" type="ORF">BJ138DRAFT_1112858</name>
</gene>
<organism evidence="1 2">
    <name type="scientific">Hygrophoropsis aurantiaca</name>
    <dbReference type="NCBI Taxonomy" id="72124"/>
    <lineage>
        <taxon>Eukaryota</taxon>
        <taxon>Fungi</taxon>
        <taxon>Dikarya</taxon>
        <taxon>Basidiomycota</taxon>
        <taxon>Agaricomycotina</taxon>
        <taxon>Agaricomycetes</taxon>
        <taxon>Agaricomycetidae</taxon>
        <taxon>Boletales</taxon>
        <taxon>Coniophorineae</taxon>
        <taxon>Hygrophoropsidaceae</taxon>
        <taxon>Hygrophoropsis</taxon>
    </lineage>
</organism>
<accession>A0ACB8AFF9</accession>
<reference evidence="1" key="1">
    <citation type="journal article" date="2021" name="New Phytol.">
        <title>Evolutionary innovations through gain and loss of genes in the ectomycorrhizal Boletales.</title>
        <authorList>
            <person name="Wu G."/>
            <person name="Miyauchi S."/>
            <person name="Morin E."/>
            <person name="Kuo A."/>
            <person name="Drula E."/>
            <person name="Varga T."/>
            <person name="Kohler A."/>
            <person name="Feng B."/>
            <person name="Cao Y."/>
            <person name="Lipzen A."/>
            <person name="Daum C."/>
            <person name="Hundley H."/>
            <person name="Pangilinan J."/>
            <person name="Johnson J."/>
            <person name="Barry K."/>
            <person name="LaButti K."/>
            <person name="Ng V."/>
            <person name="Ahrendt S."/>
            <person name="Min B."/>
            <person name="Choi I.G."/>
            <person name="Park H."/>
            <person name="Plett J.M."/>
            <person name="Magnuson J."/>
            <person name="Spatafora J.W."/>
            <person name="Nagy L.G."/>
            <person name="Henrissat B."/>
            <person name="Grigoriev I.V."/>
            <person name="Yang Z.L."/>
            <person name="Xu J."/>
            <person name="Martin F.M."/>
        </authorList>
    </citation>
    <scope>NUCLEOTIDE SEQUENCE</scope>
    <source>
        <strain evidence="1">ATCC 28755</strain>
    </source>
</reference>
<proteinExistence type="predicted"/>
<comment type="caution">
    <text evidence="1">The sequence shown here is derived from an EMBL/GenBank/DDBJ whole genome shotgun (WGS) entry which is preliminary data.</text>
</comment>
<protein>
    <submittedName>
        <fullName evidence="1">Uncharacterized protein</fullName>
    </submittedName>
</protein>
<sequence length="317" mass="36274">MNHHDDDMEISPRPSKRRRRTSSRNIRLSDAEDSLTQRRYWFNDGDIVLEVDDQLFKVHRSILMCSLIFADMLELPQSENVENIDGCPSVKMPGDSARDWNAVLSWMYDRIGFARQPVVFQVLAGTMRISTKYEIYDLREWAKRELFSRWPIDLTKMNNNALPHAAEAICLARECDIPEILPAAFYALSTQRWAHNAEGGQSHLTLHPEDLRCFIAGRESLQDHLLNILVAPTGHGESHEVLCPSCEYNFRTLLIGRLSPTHSSPIGCWLLRELLQLDAFNPPASLKICPRCAVSFNQLTSARVTVLQDAIPRYFLL</sequence>
<dbReference type="Proteomes" id="UP000790377">
    <property type="component" value="Unassembled WGS sequence"/>
</dbReference>
<name>A0ACB8AFF9_9AGAM</name>